<sequence>MSAYVPISNIDFDLKQEQKKEGLQITFQPRSVAGNPVAGYQKEYVYLYKARDGSLVVEKVDKVYGMAYMVIPVAASERYWYRFKDGRVEVIEQ</sequence>
<dbReference type="KEGG" id="anp:FK178_02680"/>
<dbReference type="EMBL" id="CP042476">
    <property type="protein sequence ID" value="QED36684.1"/>
    <property type="molecule type" value="Genomic_DNA"/>
</dbReference>
<dbReference type="RefSeq" id="WP_146830745.1">
    <property type="nucleotide sequence ID" value="NZ_CP042476.1"/>
</dbReference>
<dbReference type="Proteomes" id="UP000321954">
    <property type="component" value="Chromosome"/>
</dbReference>
<evidence type="ECO:0000313" key="1">
    <source>
        <dbReference type="EMBL" id="QED36684.1"/>
    </source>
</evidence>
<keyword evidence="2" id="KW-1185">Reference proteome</keyword>
<gene>
    <name evidence="1" type="ORF">FK178_02680</name>
</gene>
<evidence type="ECO:0000313" key="2">
    <source>
        <dbReference type="Proteomes" id="UP000321954"/>
    </source>
</evidence>
<name>A0A5B8YFZ6_9FLAO</name>
<dbReference type="AlphaFoldDB" id="A0A5B8YFZ6"/>
<reference evidence="1 2" key="1">
    <citation type="submission" date="2019-08" db="EMBL/GenBank/DDBJ databases">
        <title>Antarcticibacterium arcticum sp. nov., a bacterium isolated from marine sediment of the Canadian Beaufort Sea.</title>
        <authorList>
            <person name="Lee Y.M."/>
            <person name="Baek K."/>
            <person name="Lee D.-H."/>
            <person name="Shin S.C."/>
            <person name="Jin Y.K."/>
            <person name="Park Y."/>
        </authorList>
    </citation>
    <scope>NUCLEOTIDE SEQUENCE [LARGE SCALE GENOMIC DNA]</scope>
    <source>
        <strain evidence="1 2">PAMC 28998</strain>
    </source>
</reference>
<proteinExistence type="predicted"/>
<organism evidence="1 2">
    <name type="scientific">Antarcticibacterium arcticum</name>
    <dbReference type="NCBI Taxonomy" id="2585771"/>
    <lineage>
        <taxon>Bacteria</taxon>
        <taxon>Pseudomonadati</taxon>
        <taxon>Bacteroidota</taxon>
        <taxon>Flavobacteriia</taxon>
        <taxon>Flavobacteriales</taxon>
        <taxon>Flavobacteriaceae</taxon>
        <taxon>Antarcticibacterium</taxon>
    </lineage>
</organism>
<accession>A0A5B8YFZ6</accession>
<protein>
    <submittedName>
        <fullName evidence="1">Uncharacterized protein</fullName>
    </submittedName>
</protein>